<evidence type="ECO:0000313" key="2">
    <source>
        <dbReference type="Proteomes" id="UP000805193"/>
    </source>
</evidence>
<reference evidence="1 2" key="1">
    <citation type="journal article" date="2020" name="Cell">
        <title>Large-Scale Comparative Analyses of Tick Genomes Elucidate Their Genetic Diversity and Vector Capacities.</title>
        <authorList>
            <consortium name="Tick Genome and Microbiome Consortium (TIGMIC)"/>
            <person name="Jia N."/>
            <person name="Wang J."/>
            <person name="Shi W."/>
            <person name="Du L."/>
            <person name="Sun Y."/>
            <person name="Zhan W."/>
            <person name="Jiang J.F."/>
            <person name="Wang Q."/>
            <person name="Zhang B."/>
            <person name="Ji P."/>
            <person name="Bell-Sakyi L."/>
            <person name="Cui X.M."/>
            <person name="Yuan T.T."/>
            <person name="Jiang B.G."/>
            <person name="Yang W.F."/>
            <person name="Lam T.T."/>
            <person name="Chang Q.C."/>
            <person name="Ding S.J."/>
            <person name="Wang X.J."/>
            <person name="Zhu J.G."/>
            <person name="Ruan X.D."/>
            <person name="Zhao L."/>
            <person name="Wei J.T."/>
            <person name="Ye R.Z."/>
            <person name="Que T.C."/>
            <person name="Du C.H."/>
            <person name="Zhou Y.H."/>
            <person name="Cheng J.X."/>
            <person name="Dai P.F."/>
            <person name="Guo W.B."/>
            <person name="Han X.H."/>
            <person name="Huang E.J."/>
            <person name="Li L.F."/>
            <person name="Wei W."/>
            <person name="Gao Y.C."/>
            <person name="Liu J.Z."/>
            <person name="Shao H.Z."/>
            <person name="Wang X."/>
            <person name="Wang C.C."/>
            <person name="Yang T.C."/>
            <person name="Huo Q.B."/>
            <person name="Li W."/>
            <person name="Chen H.Y."/>
            <person name="Chen S.E."/>
            <person name="Zhou L.G."/>
            <person name="Ni X.B."/>
            <person name="Tian J.H."/>
            <person name="Sheng Y."/>
            <person name="Liu T."/>
            <person name="Pan Y.S."/>
            <person name="Xia L.Y."/>
            <person name="Li J."/>
            <person name="Zhao F."/>
            <person name="Cao W.C."/>
        </authorList>
    </citation>
    <scope>NUCLEOTIDE SEQUENCE [LARGE SCALE GENOMIC DNA]</scope>
    <source>
        <strain evidence="1">Iper-2018</strain>
    </source>
</reference>
<dbReference type="EMBL" id="JABSTQ010003416">
    <property type="protein sequence ID" value="KAG0443446.1"/>
    <property type="molecule type" value="Genomic_DNA"/>
</dbReference>
<dbReference type="Proteomes" id="UP000805193">
    <property type="component" value="Unassembled WGS sequence"/>
</dbReference>
<keyword evidence="2" id="KW-1185">Reference proteome</keyword>
<feature type="non-terminal residue" evidence="1">
    <location>
        <position position="1"/>
    </location>
</feature>
<sequence>ASVSDDPISLWLKLGALDKLEQALLDGYGEQLLGKTSRIPQVARFLKQVPMLQAQIEQIHEDTMQGKLDEIRSLLGSRQLAFCRDQQGASPLHKAVLFQQRNMVTFFVENFPGVMHARDHQGRTPLHYAAVLQDNWEIYNMLKAAGSDENATDVYGHTPDFYLEAPGELTLEQLKEGVSTPRSKKSKHRRKKSGENATGATFRGYSAKPAGLKVQIREVIAQGNLEALEELVLHGHGDKLLGEISPNPVVQEFLDTVPGYMEQINDVHRAVVRGRLREVQTLMNHKSLSLARDSLGATPIHKAIMHGHHEIVQHLAENFVQCLSAKDLDGRTPLHYASAMKDGRKMYNMLLLAGSPTTIVDSKGKTAEYYLQYPDKLNMEQIIKRNQLANATYLGNTISRLKTLAPSFQKNPLGRKKRMLITVQGNNIINLILKKKKRTKKQVYAEALKKVMMRSKPILPPVILPRLEVTSANIRKWIDEHDLKKLEGAVFEGYGERLARETSTGHQEVEQYLRKDVPRMLERIQAIHRAVADDDVSGLESQLDSADYALARDRMGMTPLHRAVVLGRQDAVKLLVDKFPETINARDREGRTALHYAAAASRRSGRSHLYRLLLQNGCDPRIRDNRGKSSEFYKTHHLPMPPEIGQLGPSAKDKARSRSEPPGSRPRKHSFATSLVAEKLSSALQKGDPAEIRELVLEGHGRHLLGRTSWNEEVRQLLKALPTHLQNVNTTHEAIRRGDVAKLKELAALDETYLKTRSEDGCHPIHAAIENRQLEAVRLILEKFPACINLKASKGKTAEYYLKSRRGRSKSSASPNPPRERSPSKEKPFSSKTTKVDTIAVPTMEKETFGSGADLQRPRENVEENHESDKKAVPNREDADAEQNVTADDGNSPEESDSGDAEGKQPHDVPSNSDSRSTDVDAGEIVDGDDPAVADVTSAVDDSVRVPEPDVRNGDGIGDNKPKADEVADRSACSVAENGGKESDDLEGHRLNELIDLWIKDGDLLRLEHVVIAGQGERLLNKTSEDKQVQEFLSLVPAYMERIRSVHEAVVRGNLAEVRQVLTRKRFALSRDHLGASPLHLAVLH</sequence>
<name>A0AC60QUT5_IXOPE</name>
<protein>
    <submittedName>
        <fullName evidence="1">Uncharacterized protein</fullName>
    </submittedName>
</protein>
<gene>
    <name evidence="1" type="ORF">HPB47_014908</name>
</gene>
<proteinExistence type="predicted"/>
<evidence type="ECO:0000313" key="1">
    <source>
        <dbReference type="EMBL" id="KAG0443446.1"/>
    </source>
</evidence>
<comment type="caution">
    <text evidence="1">The sequence shown here is derived from an EMBL/GenBank/DDBJ whole genome shotgun (WGS) entry which is preliminary data.</text>
</comment>
<accession>A0AC60QUT5</accession>
<feature type="non-terminal residue" evidence="1">
    <location>
        <position position="1085"/>
    </location>
</feature>
<organism evidence="1 2">
    <name type="scientific">Ixodes persulcatus</name>
    <name type="common">Taiga tick</name>
    <dbReference type="NCBI Taxonomy" id="34615"/>
    <lineage>
        <taxon>Eukaryota</taxon>
        <taxon>Metazoa</taxon>
        <taxon>Ecdysozoa</taxon>
        <taxon>Arthropoda</taxon>
        <taxon>Chelicerata</taxon>
        <taxon>Arachnida</taxon>
        <taxon>Acari</taxon>
        <taxon>Parasitiformes</taxon>
        <taxon>Ixodida</taxon>
        <taxon>Ixodoidea</taxon>
        <taxon>Ixodidae</taxon>
        <taxon>Ixodinae</taxon>
        <taxon>Ixodes</taxon>
    </lineage>
</organism>